<dbReference type="PROSITE" id="PS50088">
    <property type="entry name" value="ANK_REPEAT"/>
    <property type="match status" value="1"/>
</dbReference>
<dbReference type="PANTHER" id="PTHR22677">
    <property type="entry name" value="ANKYRIN REPEAT DOMAIN-CONTAINING PROTEIN 60"/>
    <property type="match status" value="1"/>
</dbReference>
<feature type="non-terminal residue" evidence="2">
    <location>
        <position position="1"/>
    </location>
</feature>
<dbReference type="Pfam" id="PF12796">
    <property type="entry name" value="Ank_2"/>
    <property type="match status" value="1"/>
</dbReference>
<evidence type="ECO:0000256" key="1">
    <source>
        <dbReference type="PROSITE-ProRule" id="PRU00023"/>
    </source>
</evidence>
<feature type="repeat" description="ANK" evidence="1">
    <location>
        <begin position="17"/>
        <end position="49"/>
    </location>
</feature>
<dbReference type="InterPro" id="IPR039323">
    <property type="entry name" value="ANKRD_45/46/60"/>
</dbReference>
<dbReference type="SMART" id="SM00248">
    <property type="entry name" value="ANK"/>
    <property type="match status" value="1"/>
</dbReference>
<dbReference type="EMBL" id="MCFG01000671">
    <property type="protein sequence ID" value="ORX63233.1"/>
    <property type="molecule type" value="Genomic_DNA"/>
</dbReference>
<keyword evidence="1" id="KW-0040">ANK repeat</keyword>
<dbReference type="PANTHER" id="PTHR22677:SF4">
    <property type="entry name" value="USHER SYNDROME TYPE-1G PROTEIN-LIKE PROTEIN"/>
    <property type="match status" value="1"/>
</dbReference>
<evidence type="ECO:0000313" key="2">
    <source>
        <dbReference type="EMBL" id="ORX63233.1"/>
    </source>
</evidence>
<proteinExistence type="predicted"/>
<dbReference type="Gene3D" id="1.25.40.20">
    <property type="entry name" value="Ankyrin repeat-containing domain"/>
    <property type="match status" value="1"/>
</dbReference>
<dbReference type="PROSITE" id="PS50297">
    <property type="entry name" value="ANK_REP_REGION"/>
    <property type="match status" value="1"/>
</dbReference>
<dbReference type="OrthoDB" id="539213at2759"/>
<keyword evidence="3" id="KW-1185">Reference proteome</keyword>
<dbReference type="InterPro" id="IPR002110">
    <property type="entry name" value="Ankyrin_rpt"/>
</dbReference>
<sequence length="55" mass="6117">IRFLVEQGANINKIDNQGKTPLFIACRKGNESIIRFLVEQGADINKDTMDGITPL</sequence>
<dbReference type="Proteomes" id="UP000193944">
    <property type="component" value="Unassembled WGS sequence"/>
</dbReference>
<gene>
    <name evidence="2" type="ORF">BCR32DRAFT_195117</name>
</gene>
<comment type="caution">
    <text evidence="2">The sequence shown here is derived from an EMBL/GenBank/DDBJ whole genome shotgun (WGS) entry which is preliminary data.</text>
</comment>
<dbReference type="AlphaFoldDB" id="A0A1Y1VQ21"/>
<dbReference type="STRING" id="1754192.A0A1Y1VQ21"/>
<organism evidence="2 3">
    <name type="scientific">Anaeromyces robustus</name>
    <dbReference type="NCBI Taxonomy" id="1754192"/>
    <lineage>
        <taxon>Eukaryota</taxon>
        <taxon>Fungi</taxon>
        <taxon>Fungi incertae sedis</taxon>
        <taxon>Chytridiomycota</taxon>
        <taxon>Chytridiomycota incertae sedis</taxon>
        <taxon>Neocallimastigomycetes</taxon>
        <taxon>Neocallimastigales</taxon>
        <taxon>Neocallimastigaceae</taxon>
        <taxon>Anaeromyces</taxon>
    </lineage>
</organism>
<reference evidence="2 3" key="1">
    <citation type="submission" date="2016-08" db="EMBL/GenBank/DDBJ databases">
        <title>A Parts List for Fungal Cellulosomes Revealed by Comparative Genomics.</title>
        <authorList>
            <consortium name="DOE Joint Genome Institute"/>
            <person name="Haitjema C.H."/>
            <person name="Gilmore S.P."/>
            <person name="Henske J.K."/>
            <person name="Solomon K.V."/>
            <person name="De Groot R."/>
            <person name="Kuo A."/>
            <person name="Mondo S.J."/>
            <person name="Salamov A.A."/>
            <person name="Labutti K."/>
            <person name="Zhao Z."/>
            <person name="Chiniquy J."/>
            <person name="Barry K."/>
            <person name="Brewer H.M."/>
            <person name="Purvine S.O."/>
            <person name="Wright A.T."/>
            <person name="Boxma B."/>
            <person name="Van Alen T."/>
            <person name="Hackstein J.H."/>
            <person name="Baker S.E."/>
            <person name="Grigoriev I.V."/>
            <person name="O'Malley M.A."/>
        </authorList>
    </citation>
    <scope>NUCLEOTIDE SEQUENCE [LARGE SCALE GENOMIC DNA]</scope>
    <source>
        <strain evidence="2 3">S4</strain>
    </source>
</reference>
<accession>A0A1Y1VQ21</accession>
<name>A0A1Y1VQ21_9FUNG</name>
<protein>
    <submittedName>
        <fullName evidence="2">Ankyrin</fullName>
    </submittedName>
</protein>
<reference evidence="2 3" key="2">
    <citation type="submission" date="2016-08" db="EMBL/GenBank/DDBJ databases">
        <title>Pervasive Adenine N6-methylation of Active Genes in Fungi.</title>
        <authorList>
            <consortium name="DOE Joint Genome Institute"/>
            <person name="Mondo S.J."/>
            <person name="Dannebaum R.O."/>
            <person name="Kuo R.C."/>
            <person name="Labutti K."/>
            <person name="Haridas S."/>
            <person name="Kuo A."/>
            <person name="Salamov A."/>
            <person name="Ahrendt S.R."/>
            <person name="Lipzen A."/>
            <person name="Sullivan W."/>
            <person name="Andreopoulos W.B."/>
            <person name="Clum A."/>
            <person name="Lindquist E."/>
            <person name="Daum C."/>
            <person name="Ramamoorthy G.K."/>
            <person name="Gryganskyi A."/>
            <person name="Culley D."/>
            <person name="Magnuson J.K."/>
            <person name="James T.Y."/>
            <person name="O'Malley M.A."/>
            <person name="Stajich J.E."/>
            <person name="Spatafora J.W."/>
            <person name="Visel A."/>
            <person name="Grigoriev I.V."/>
        </authorList>
    </citation>
    <scope>NUCLEOTIDE SEQUENCE [LARGE SCALE GENOMIC DNA]</scope>
    <source>
        <strain evidence="2 3">S4</strain>
    </source>
</reference>
<dbReference type="InterPro" id="IPR036770">
    <property type="entry name" value="Ankyrin_rpt-contain_sf"/>
</dbReference>
<dbReference type="SUPFAM" id="SSF48403">
    <property type="entry name" value="Ankyrin repeat"/>
    <property type="match status" value="1"/>
</dbReference>
<evidence type="ECO:0000313" key="3">
    <source>
        <dbReference type="Proteomes" id="UP000193944"/>
    </source>
</evidence>
<feature type="non-terminal residue" evidence="2">
    <location>
        <position position="55"/>
    </location>
</feature>